<evidence type="ECO:0000259" key="15">
    <source>
        <dbReference type="PROSITE" id="PS50011"/>
    </source>
</evidence>
<feature type="compositionally biased region" description="Low complexity" evidence="14">
    <location>
        <begin position="4377"/>
        <end position="4388"/>
    </location>
</feature>
<dbReference type="PANTHER" id="PTHR45080">
    <property type="entry name" value="CONTACTIN 5"/>
    <property type="match status" value="1"/>
</dbReference>
<keyword evidence="19" id="KW-1185">Reference proteome</keyword>
<feature type="coiled-coil region" evidence="13">
    <location>
        <begin position="3267"/>
        <end position="3313"/>
    </location>
</feature>
<dbReference type="SUPFAM" id="SSF56112">
    <property type="entry name" value="Protein kinase-like (PK-like)"/>
    <property type="match status" value="1"/>
</dbReference>
<evidence type="ECO:0000256" key="12">
    <source>
        <dbReference type="ARBA" id="ARBA00023319"/>
    </source>
</evidence>
<dbReference type="SMART" id="SM00408">
    <property type="entry name" value="IGc2"/>
    <property type="match status" value="14"/>
</dbReference>
<dbReference type="PANTHER" id="PTHR45080:SF8">
    <property type="entry name" value="IG-LIKE DOMAIN-CONTAINING PROTEIN"/>
    <property type="match status" value="1"/>
</dbReference>
<dbReference type="GO" id="GO:0005524">
    <property type="term" value="F:ATP binding"/>
    <property type="evidence" value="ECO:0007669"/>
    <property type="project" value="InterPro"/>
</dbReference>
<dbReference type="PROSITE" id="PS50011">
    <property type="entry name" value="PROTEIN_KINASE_DOM"/>
    <property type="match status" value="1"/>
</dbReference>
<feature type="region of interest" description="Disordered" evidence="14">
    <location>
        <begin position="414"/>
        <end position="454"/>
    </location>
</feature>
<evidence type="ECO:0000256" key="11">
    <source>
        <dbReference type="ARBA" id="ARBA00023180"/>
    </source>
</evidence>
<dbReference type="Pfam" id="PF07714">
    <property type="entry name" value="PK_Tyr_Ser-Thr"/>
    <property type="match status" value="1"/>
</dbReference>
<feature type="domain" description="Ig-like" evidence="16">
    <location>
        <begin position="786"/>
        <end position="874"/>
    </location>
</feature>
<sequence>MEEDMVDHSTVRIIIKDEDSVLERSAIANEQDSCWPEKMMRCIYNLASYFRKPDIKCENEEVWEVPYESITDHVYIGSGAQGVVYRGILRGEMVAVKKLTKKSETDIKHLRKLNHENIVRFRGVCSEPPYCIIMEYCQYGRLFEFLHSGVSFTPSQILKWAKEIAQGMSYLHSHKIIHRDLKSPNLLIADNLVVKVSDFGTSREWNDVSEIMSFTGTVAWMAPEVIRHEPCSERVDVWSYGVVLWELLTQEVPYKSLETHAVMWGVGTDTISLHIPSTCPDSLHLLLNQCWSRIPRNRPPFKIILAHLEVAGDELNAMYLDRFSEIQSGWRQEVRHSMEKMYARPEQLQAQEATKRREEEKQARRMYEKQLMRANELYMEVCSVRLQLEQREKDIAEREKALKNCHCKSRKKFKQYNRQTSTSSDGVKVPSPCKQPNNDALRRRKKKQPQPNPHAQVLVNLVNSETVSIAVLDDRTGCECDNIIDNNNIETMLPMKDSFVEANGNDVKDIACNVHFNKLSLVEQVVLNTVHGSIYCCTNDTLIGAIPRPHRRQKVCGRESARALGVARAGREHWSPMEPPAFPAGAGGLQTVRAAPGSDADLVLPPPNGTPPFHYVCGAGIAPTEISGGSQRAQSAPAPCHRELEARCAPVMGSNCCKGDAAGRPIKSSSSIYSRYLWLAIFLGQELRGVPWVLRALTPWPYVVYHQCCLLGCTAALLPQSRAGASLDDRFRASEDAGGVRLTVSAARTGDSGIYTLQASNAAGKDTRRLRLEVSAEETPSGDDPPTFLRRLQDLTVKVGTRTRFLVEIVSSTECKVTWYRNERRLMEAERVSLVRDGNFWCADVAAVSVDDAGRWTCTAENIGGRASCSAHLNVLVPKAYKRPEFVEELRAVLTEQGTVSLECKVVGVPTPILRWFKDSREIKAGDVFALTANAEDPTSLGTYTCEAVNCMGRAYSSSKVHVIGRGSRDGSLRPGQSGGVSPEPPLIFTKELEAQSVKICDPLTLSCHIVVPPWPRSVVWYNKEGKIEPNERYHVTEDGVGGYLVEVTSSEWRDEGEWKCVATSAGGRLGITTCYVTMEVPKNFRKPRFMENLQAILTEEGLVSFECKVVGFPTPVLSWFKDGQELKPGDVYQLTGTNSLGSYCCIARNCMGQASSSAELTVEDIQNQLNEEEKLQLFSKNQAPKFLLGLKSVEARIDEPFRFTVKVAIPPEPSVLWYRDDQPVDDSPRCHLDKEEKGGFFLDIRNLEFLDQAEWKCVAINDFGHSVTSCFLKLIIPRHYKKPRFLENLQAILSDEGAVNLECKVIGVPQPVLKWYKDGEELKPGDIHRIISGQDGTCCLGTYTCEAQNCMGIAASSASLLGFDDSMKIKSKKKIEEQTLQRNLSLSTIHEERTSQMYDTPVGDITLDDKGEVSFSFDGKEVSVSLYETPDLTEEEALQIVEMYADQLSENITEHNVVELPPLRFVKETSNSGNLLMEAIIIDVSPEYFASPEEDLRTEADIEDISIADENAPSQLSFDQEQEEKILPVMSDDKYEISHKLNRKKSDSQRSADEYFSLSREHSLSEEKRDEDTEIISESDLLSFASAHSSGKPKTKIDKVSPEDANEALEDKNVPRTKSERKISDGSRKSSTESEKSLNKHREDMIEKQINPMEQTIPKIKLKETVISISTSVDILVKEIQKLENEIILKSEFMSSVITASKSVEIINSVLSPLSEINRIINELKVCLMEANEVNSTLFYNVLQSLKSLQQALTIIEKCIDVESENRTLVKKTCVLLIEKCSNQFQDLMMLMKLIKTNGHGMVDNKVLFDIDSISNEIITIVNFTAGTIKTNNLLIEADKLQAEELSVEAKHLRDTQKGIQELKRPLTSLLNIVKNAEAETSKEVPFIHNSSVILADMSESIQDLQCALEQIEVLSVKENSIPLNKYNTDIINSVLNPVLELRNSFEQLSTESKHIQDKSMLNQKLISVKSNINDIFSHLSNIEESVGAFDILQNDNKLETLQKMAHILILLESNLTILDHVPSVKENLSLLHKKLTKILENVIESNEAKKYYDFVEICDVIKGINNYIQNDDSHSNLSLVSVSNALNIIKDCLVRNVFDPDLNKSVITIISEVQISIREIINQEEHETFSYDFEYLQQKSEHATDGSKANNVMEHIDQTLAVIATVVSYESLKDQNAVLLQPLESVIPILEELKNVVASFSLSGIEREEHVSEITEVTSQSVEMLAKPLFEMNRHLSVLSEIILEDHESIKGNHQPLSQFAQALSELCETLEIVQHDIISQFGEHPHRSFSFDFAETVQSLHSAILMIQNNIELEVPDELSTLEDISGLKTTADTVQSDHLAIPIIEHKEIQEILELTTELTPKTSLAHILNVLNKHIEILQNPEREEILEKISKSKLPPSLSLTTELANLQLGIQEILHPTMSKSLENIFAITTITEVGSLSESMIAVQQILSQITTENIPILEDIVDISSDLTHSVNLSIAELKEHLDKCIEVILPALHITDVSIKVSNNIATLKETCELLCDLIADASASNKTFKEKLKPLNFSTKELLDSLDVSKKIDVKKIKYLTEELYKESSCVGEEILSLAPLPINQMEEEAHLLQVLHELESSISILQQYEYVGLSTPQQVKEIEPQILCELGDILITTSNVMHYCKNHYEDQEDIQNFIAMCQNKFIILRSLINENLTYKRIIRLYQEFILVHNLVNLFKENILVLRVPRDLEQVMTEFLENTNNFLDRVRIFVVIILEKQMELIFATPMRTLTTNCEKLVEDVIAVGSSDLTNVIEAFLKAKEIILPSLDKLDVVLIKDLNLKVSNYEMEENIINAWEKFEEIFQKYILMNLTNAKQKLEIDKAKQCIQMYNDLKASNGRAKQLILLKSMAECSEILKDIILESKQLFSVKLQNQQFLENSLSQMYTDLSILSEKLREYEKKLPAKNSGVSLDSYILNLNEKFCKFIVEHKQTQCPITVTSVVKSLILKLFDEIQSVKMQLKSFERQLIPMTASINNFVNTLDEIEKLINALIYSQQADNIQIQQIGKMMDHIDEFVSKDTLEVIKDIAISSNVVDAEKAVKLATELKENISAIMLSPEIHLSEETLKENLSEADVSLAFELQQALSVVITEINEKAEELSSQFDGINMQQVQSNLTSLSSDLKALITSAQVIEKTDDVKQAVVESENAINLDTVTEGVAQKEEGEVVTIDTVTEGVALKEEGDVKDGIRYEVKEDETDFDDGETQNTLHNLKSLLKEVCDKIDTLATSRTADDIENLQNTLDEIQAVIIALKRDYSESLNDTLNESLQDLECSVRSVQLQINEESPPELVKEACETLQVLVSNMCEMHEFQVVQTTGHKEKLGNIITSCSNDTEETIHLLESALSMKSDDEGQFNRLYTYVNELKLVIKSLQSSFADNSENLIEKGIEIMQNLDQIEDQVFALEKEVDTYVNLNTIQRDSIVTAIHSVYGSISNMRSAMSSVQKHYMYENYGKSSELILNALKCITFIANKSDKKWKTLSKSLRKVLNHFEDIKFYINFDKTARIPGDASFTKIILLDLKATIESLIYEHDKDFGEDVMLNSKCVVECLEMNLLKMESKSNLQVKEKIPIFKSIGQKICALASSIKEYLELSEEREKIQNIEALQSQDSKSIQGLIEVDKTEDIVKDELRVTIEQIPSTDKDSHESFDFSKEEKDSTQYSSHIIENVNVHSENINSTDDIEKKEKSENTSFTINTHAVDFALEILPETIMTEYITEASTLNLETHKPLEAPLQQIIDTGILYKAHVNEAVIESVIDTDSKGHGTSQDSKEFKALENEKLTINQTPEGEPKSDETIDYTLSHSIIDTNETLKKDTTTDESKYVTIKETIEDISKVTDQQPHKQQISTDVDEKSEQKGHDFVAEKICEDISQKIVSADNNVAVATDNGAQKDKIIVDSENEKHIENNDKFENNNIAANKCDLIVDSEIVDDKNVVNKNDKTRDEGSNEMKPILAPKAIYELDSLEQIKTVGSCKENENNTGDNNEITHGKSITNVEISKKEQDNGTLQVNVQKLTTEVKREDNILGDKIKSIEMKIDSNSQAPLLENTELNTNLDINTEAGNLVNDNNAKINLETKVREDKDTVTIADKNYNIEDKKESTTYNDRQINQDNLHKETCNLEKTELESIENNKKLLDFEEVSDAPYSGNGENPIKQEIKIELQTTNLLREEAQKSSEEDVVSQNSTLKQIITNNDQLKANNCINQSKEEGTVLDQKAEIEKRGNIITHKIDDKTELENKEESNVLAINVENKITEIQYKKLESEEEKKCTDEEATTSKHPSDKEKPRRKKKDIKSKKQVHSPLTTENKDEESETSEVKDINVFQRKDTLEAEKELKDKSKDDSEETPNVNESSQVSKSSESIILDEVLVQERQNVENFRKDKIENENIDVETDLSTKDVSKYRKEVTQTSKTLNSNNLNIEEIQNTKCFKENDNIDNTNESSNQKISKEFDLQIDRNICRQLDGHDGTISKELEDSTLEPMNMSKIKKIEITSYDKLYSDETVSVQNSGKSADTVTKNNAVFIDRTSNNYENEFLRPPGYVERTFNNDHSNSELDVAQNYPYYKAQTLVRNTQYTSPFNTDQIQSNELVERKDVSHKLKALNETRSFITEKRSKLLRDVKRKPVFSTYLTDRTAVEGSRVKLTCSVLTTLEPRIVWYKNGVPLDNKLKYRTKSIDGLLTMEVLNAEPSDSAEYSCTVETENGSVTTSAILKVYPSFEVSPIPPTFTRSIRDKYHLAENELVLECRIRGQPLPTITWLKDDRLININERYEAFYLADGVCRLTISNPSSEDSGKYTCKAENSMWSDQISHIVTFTGIEPRFGLHSTSGESSRLNRQSSEARRPHFTNVLSDYKVSSGGTIGLQVEIKGSPTRVEWLREGHAITDIYRNAQTFVDHGLYTLALSDVTEKESGIYTCRAWSRHGNVDMTAAITVVQPNEIDGKPAVIIGRPQKDVLISVGEDLNISFRVQGEPKPKVTLMKGIRDITNSPRVCKMKSDDYMKFTLKRSVISDAGTYCILARNAYGCDRAFVTVVVRQRASSDHLISDWTYPTDSTIIVDERRYKSVPNRIPGELSVVDGGNNWISLAWPKVDPEGGAPVSAYKIESWLLGKEGGARWTELGITPLNSFEAYNLKQGEEYHFRVTPRNRYGWGESVLTSNPVGVGLAGDRPEFVEVLPGQLKVLVAETATLKCSFKGKPTPEIVWMKNGHEIDEEDQRLKTCLNNYNCSLTIHDVQINDEARYSCEATNVHGRASTYARIAVVTDKSIWEADTKLKRERSSDGGECPPQFTMRLRDRRVQATYPVRLTCQVIGRPPPLVTWYKNGEEVIDDNRHTKSQDEHFHTLEIAPTTLEDGGVYEATARNGSGAISCRCNLVVDKGIRAYIAPEFCCGLEPLYQLSIGQELRISAVVEAYPSVGVTWYRDGVRLRPSRRAVMTLDRDGQIELAVGSVTQRDAGVYTCTASNEVGKASTSGKVEVFGESEGERKQAIPTVICSDVPYSREPTFIRKPRSSEAYEGDTIIIECEVTGDPKPDVFWLRDFLKPDYYRDGSHFKRVRDGPEYRFEIPHAKFDYTGAYSVVARNVHGEAKAVISLQILAKDPRSTEEAHNVRYGRVEVIPRFEKDLTDLLSHDGDAVEFECRVTGEPEPDIKWYHYTKIIRECSEFEMSYELGTARLKIKQVTADDEGTYTCEAYNYLGKATSKACLVVYPAGEPNTLSQRLRRPPVLLSAVSTPRSTPARSISRARTPGPDIRSLCSPAREIAPKFYTYPYNKVAEEGDTVVFQCAAKGLPAPWATWDKDGVVITPSSRITIKEKDEIFRILEIDEVNSEDVGLYRVTLENDYGRAEATARLEVISQKGKFYASGRSYSASPRKSLPYKRSMYSLPRQD</sequence>
<keyword evidence="9" id="KW-1015">Disulfide bond</keyword>
<dbReference type="FunFam" id="2.60.40.10:FF:001053">
    <property type="entry name" value="Uncharacterized protein, isoform D"/>
    <property type="match status" value="1"/>
</dbReference>
<keyword evidence="18" id="KW-0808">Transferase</keyword>
<dbReference type="GO" id="GO:0050808">
    <property type="term" value="P:synapse organization"/>
    <property type="evidence" value="ECO:0007669"/>
    <property type="project" value="TreeGrafter"/>
</dbReference>
<evidence type="ECO:0000313" key="19">
    <source>
        <dbReference type="Proteomes" id="UP000053268"/>
    </source>
</evidence>
<keyword evidence="5" id="KW-0963">Cytoplasm</keyword>
<dbReference type="SMART" id="SM00409">
    <property type="entry name" value="IG"/>
    <property type="match status" value="16"/>
</dbReference>
<feature type="domain" description="Ig-like" evidence="16">
    <location>
        <begin position="5789"/>
        <end position="5878"/>
    </location>
</feature>
<evidence type="ECO:0000256" key="5">
    <source>
        <dbReference type="ARBA" id="ARBA00022490"/>
    </source>
</evidence>
<evidence type="ECO:0000259" key="16">
    <source>
        <dbReference type="PROSITE" id="PS50835"/>
    </source>
</evidence>
<proteinExistence type="inferred from homology"/>
<evidence type="ECO:0000256" key="6">
    <source>
        <dbReference type="ARBA" id="ARBA00022729"/>
    </source>
</evidence>
<keyword evidence="13" id="KW-0175">Coiled coil</keyword>
<dbReference type="SMART" id="SM00060">
    <property type="entry name" value="FN3"/>
    <property type="match status" value="1"/>
</dbReference>
<evidence type="ECO:0000256" key="9">
    <source>
        <dbReference type="ARBA" id="ARBA00023157"/>
    </source>
</evidence>
<dbReference type="InterPro" id="IPR003598">
    <property type="entry name" value="Ig_sub2"/>
</dbReference>
<dbReference type="InterPro" id="IPR036179">
    <property type="entry name" value="Ig-like_dom_sf"/>
</dbReference>
<feature type="compositionally biased region" description="Basic and acidic residues" evidence="14">
    <location>
        <begin position="1610"/>
        <end position="1645"/>
    </location>
</feature>
<feature type="coiled-coil region" evidence="13">
    <location>
        <begin position="350"/>
        <end position="377"/>
    </location>
</feature>
<dbReference type="SMART" id="SM00220">
    <property type="entry name" value="S_TKc"/>
    <property type="match status" value="1"/>
</dbReference>
<feature type="domain" description="Ig-like" evidence="16">
    <location>
        <begin position="5313"/>
        <end position="5401"/>
    </location>
</feature>
<feature type="domain" description="Ig-like" evidence="16">
    <location>
        <begin position="5412"/>
        <end position="5502"/>
    </location>
</feature>
<evidence type="ECO:0000256" key="10">
    <source>
        <dbReference type="ARBA" id="ARBA00023179"/>
    </source>
</evidence>
<dbReference type="GO" id="GO:0008046">
    <property type="term" value="F:axon guidance receptor activity"/>
    <property type="evidence" value="ECO:0007669"/>
    <property type="project" value="TreeGrafter"/>
</dbReference>
<keyword evidence="18" id="KW-0418">Kinase</keyword>
<reference evidence="18 19" key="1">
    <citation type="journal article" date="2015" name="Nat. Commun.">
        <title>Outbred genome sequencing and CRISPR/Cas9 gene editing in butterflies.</title>
        <authorList>
            <person name="Li X."/>
            <person name="Fan D."/>
            <person name="Zhang W."/>
            <person name="Liu G."/>
            <person name="Zhang L."/>
            <person name="Zhao L."/>
            <person name="Fang X."/>
            <person name="Chen L."/>
            <person name="Dong Y."/>
            <person name="Chen Y."/>
            <person name="Ding Y."/>
            <person name="Zhao R."/>
            <person name="Feng M."/>
            <person name="Zhu Y."/>
            <person name="Feng Y."/>
            <person name="Jiang X."/>
            <person name="Zhu D."/>
            <person name="Xiang H."/>
            <person name="Feng X."/>
            <person name="Li S."/>
            <person name="Wang J."/>
            <person name="Zhang G."/>
            <person name="Kronforst M.R."/>
            <person name="Wang W."/>
        </authorList>
    </citation>
    <scope>NUCLEOTIDE SEQUENCE [LARGE SCALE GENOMIC DNA]</scope>
    <source>
        <strain evidence="18">Ya'a_city_454_Px</strain>
        <tissue evidence="18">Whole body</tissue>
    </source>
</reference>
<dbReference type="GO" id="GO:0007156">
    <property type="term" value="P:homophilic cell adhesion via plasma membrane adhesion molecules"/>
    <property type="evidence" value="ECO:0007669"/>
    <property type="project" value="TreeGrafter"/>
</dbReference>
<dbReference type="InterPro" id="IPR001245">
    <property type="entry name" value="Ser-Thr/Tyr_kinase_cat_dom"/>
</dbReference>
<dbReference type="Pfam" id="PF07679">
    <property type="entry name" value="I-set"/>
    <property type="match status" value="17"/>
</dbReference>
<dbReference type="InterPro" id="IPR007110">
    <property type="entry name" value="Ig-like_dom"/>
</dbReference>
<keyword evidence="4" id="KW-0787">Thick filament</keyword>
<dbReference type="GO" id="GO:0043025">
    <property type="term" value="C:neuronal cell body"/>
    <property type="evidence" value="ECO:0007669"/>
    <property type="project" value="TreeGrafter"/>
</dbReference>
<dbReference type="CDD" id="cd00063">
    <property type="entry name" value="FN3"/>
    <property type="match status" value="1"/>
</dbReference>
<dbReference type="InterPro" id="IPR050958">
    <property type="entry name" value="Cell_Adh-Cytoskel_Orgn"/>
</dbReference>
<protein>
    <submittedName>
        <fullName evidence="18">Mitogen-activated protein kinase kinase kinase 12</fullName>
    </submittedName>
</protein>
<dbReference type="FunFam" id="2.60.40.10:FF:000107">
    <property type="entry name" value="Myosin, light chain kinase a"/>
    <property type="match status" value="3"/>
</dbReference>
<dbReference type="GO" id="GO:0004672">
    <property type="term" value="F:protein kinase activity"/>
    <property type="evidence" value="ECO:0007669"/>
    <property type="project" value="InterPro"/>
</dbReference>
<dbReference type="FunFam" id="2.60.40.10:FF:000557">
    <property type="entry name" value="Myosin binding protein Ha"/>
    <property type="match status" value="1"/>
</dbReference>
<dbReference type="Gene3D" id="1.10.510.10">
    <property type="entry name" value="Transferase(Phosphotransferase) domain 1"/>
    <property type="match status" value="1"/>
</dbReference>
<evidence type="ECO:0000256" key="1">
    <source>
        <dbReference type="ARBA" id="ARBA00004167"/>
    </source>
</evidence>
<dbReference type="PROSITE" id="PS00108">
    <property type="entry name" value="PROTEIN_KINASE_ST"/>
    <property type="match status" value="1"/>
</dbReference>
<dbReference type="GO" id="GO:0032982">
    <property type="term" value="C:myosin filament"/>
    <property type="evidence" value="ECO:0007669"/>
    <property type="project" value="UniProtKB-KW"/>
</dbReference>
<feature type="compositionally biased region" description="Basic and acidic residues" evidence="14">
    <location>
        <begin position="1541"/>
        <end position="1572"/>
    </location>
</feature>
<name>A0A194Q4S3_PAPXU</name>
<feature type="domain" description="Ig-like" evidence="16">
    <location>
        <begin position="884"/>
        <end position="964"/>
    </location>
</feature>
<dbReference type="SUPFAM" id="SSF49265">
    <property type="entry name" value="Fibronectin type III"/>
    <property type="match status" value="1"/>
</dbReference>
<dbReference type="InterPro" id="IPR013098">
    <property type="entry name" value="Ig_I-set"/>
</dbReference>
<dbReference type="FunFam" id="2.60.40.10:FF:001894">
    <property type="entry name" value="Stretchin-Mlck, isoform V"/>
    <property type="match status" value="1"/>
</dbReference>
<keyword evidence="6" id="KW-0732">Signal</keyword>
<accession>A0A194Q4S3</accession>
<feature type="region of interest" description="Disordered" evidence="14">
    <location>
        <begin position="4292"/>
        <end position="4388"/>
    </location>
</feature>
<dbReference type="GO" id="GO:0005737">
    <property type="term" value="C:cytoplasm"/>
    <property type="evidence" value="ECO:0007669"/>
    <property type="project" value="UniProtKB-SubCell"/>
</dbReference>
<dbReference type="Gene3D" id="3.30.200.20">
    <property type="entry name" value="Phosphorylase Kinase, domain 1"/>
    <property type="match status" value="1"/>
</dbReference>
<dbReference type="InterPro" id="IPR013783">
    <property type="entry name" value="Ig-like_fold"/>
</dbReference>
<dbReference type="InterPro" id="IPR036116">
    <property type="entry name" value="FN3_sf"/>
</dbReference>
<feature type="domain" description="Protein kinase" evidence="15">
    <location>
        <begin position="70"/>
        <end position="310"/>
    </location>
</feature>
<feature type="region of interest" description="Disordered" evidence="14">
    <location>
        <begin position="1541"/>
        <end position="1645"/>
    </location>
</feature>
<keyword evidence="12" id="KW-0393">Immunoglobulin domain</keyword>
<evidence type="ECO:0000256" key="4">
    <source>
        <dbReference type="ARBA" id="ARBA00022433"/>
    </source>
</evidence>
<dbReference type="Gene3D" id="2.60.40.10">
    <property type="entry name" value="Immunoglobulins"/>
    <property type="match status" value="18"/>
</dbReference>
<feature type="compositionally biased region" description="Polar residues" evidence="14">
    <location>
        <begin position="416"/>
        <end position="425"/>
    </location>
</feature>
<organism evidence="18 19">
    <name type="scientific">Papilio xuthus</name>
    <name type="common">Asian swallowtail butterfly</name>
    <dbReference type="NCBI Taxonomy" id="66420"/>
    <lineage>
        <taxon>Eukaryota</taxon>
        <taxon>Metazoa</taxon>
        <taxon>Ecdysozoa</taxon>
        <taxon>Arthropoda</taxon>
        <taxon>Hexapoda</taxon>
        <taxon>Insecta</taxon>
        <taxon>Pterygota</taxon>
        <taxon>Neoptera</taxon>
        <taxon>Endopterygota</taxon>
        <taxon>Lepidoptera</taxon>
        <taxon>Glossata</taxon>
        <taxon>Ditrysia</taxon>
        <taxon>Papilionoidea</taxon>
        <taxon>Papilionidae</taxon>
        <taxon>Papilioninae</taxon>
        <taxon>Papilio</taxon>
    </lineage>
</organism>
<evidence type="ECO:0000256" key="3">
    <source>
        <dbReference type="ARBA" id="ARBA00006692"/>
    </source>
</evidence>
<dbReference type="Proteomes" id="UP000053268">
    <property type="component" value="Unassembled WGS sequence"/>
</dbReference>
<dbReference type="GO" id="GO:0040017">
    <property type="term" value="P:positive regulation of locomotion"/>
    <property type="evidence" value="ECO:0007669"/>
    <property type="project" value="UniProtKB-ARBA"/>
</dbReference>
<dbReference type="GO" id="GO:0030424">
    <property type="term" value="C:axon"/>
    <property type="evidence" value="ECO:0007669"/>
    <property type="project" value="TreeGrafter"/>
</dbReference>
<dbReference type="InterPro" id="IPR000719">
    <property type="entry name" value="Prot_kinase_dom"/>
</dbReference>
<dbReference type="SUPFAM" id="SSF48726">
    <property type="entry name" value="Immunoglobulin"/>
    <property type="match status" value="17"/>
</dbReference>
<comment type="similarity">
    <text evidence="3">Belongs to the protein kinase superfamily. CAMK Ser/Thr protein kinase family.</text>
</comment>
<feature type="domain" description="Ig-like" evidence="16">
    <location>
        <begin position="4652"/>
        <end position="4734"/>
    </location>
</feature>
<keyword evidence="7" id="KW-0677">Repeat</keyword>
<evidence type="ECO:0000256" key="13">
    <source>
        <dbReference type="SAM" id="Coils"/>
    </source>
</evidence>
<dbReference type="CDD" id="cd00096">
    <property type="entry name" value="Ig"/>
    <property type="match status" value="3"/>
</dbReference>
<dbReference type="PRINTS" id="PR00109">
    <property type="entry name" value="TYRKINASE"/>
</dbReference>
<dbReference type="STRING" id="66420.A0A194Q4S3"/>
<evidence type="ECO:0000256" key="8">
    <source>
        <dbReference type="ARBA" id="ARBA00022889"/>
    </source>
</evidence>
<dbReference type="PROSITE" id="PS50835">
    <property type="entry name" value="IG_LIKE"/>
    <property type="match status" value="15"/>
</dbReference>
<feature type="domain" description="Ig-like" evidence="16">
    <location>
        <begin position="5196"/>
        <end position="5286"/>
    </location>
</feature>
<feature type="domain" description="Ig-like" evidence="16">
    <location>
        <begin position="1284"/>
        <end position="1362"/>
    </location>
</feature>
<dbReference type="InterPro" id="IPR008271">
    <property type="entry name" value="Ser/Thr_kinase_AS"/>
</dbReference>
<evidence type="ECO:0000313" key="18">
    <source>
        <dbReference type="EMBL" id="KPJ00542.1"/>
    </source>
</evidence>
<dbReference type="InterPro" id="IPR011009">
    <property type="entry name" value="Kinase-like_dom_sf"/>
</dbReference>
<feature type="domain" description="Ig-like" evidence="16">
    <location>
        <begin position="4752"/>
        <end position="4841"/>
    </location>
</feature>
<evidence type="ECO:0000256" key="2">
    <source>
        <dbReference type="ARBA" id="ARBA00004496"/>
    </source>
</evidence>
<dbReference type="EMBL" id="KQ459463">
    <property type="protein sequence ID" value="KPJ00542.1"/>
    <property type="molecule type" value="Genomic_DNA"/>
</dbReference>
<dbReference type="FunFam" id="2.60.40.10:FF:001452">
    <property type="entry name" value="Uncharacterized protein, isoform F"/>
    <property type="match status" value="1"/>
</dbReference>
<feature type="compositionally biased region" description="Basic and acidic residues" evidence="14">
    <location>
        <begin position="4292"/>
        <end position="4314"/>
    </location>
</feature>
<feature type="domain" description="Ig-like" evidence="16">
    <location>
        <begin position="985"/>
        <end position="1078"/>
    </location>
</feature>
<keyword evidence="10" id="KW-0514">Muscle protein</keyword>
<feature type="domain" description="Ig-like" evidence="16">
    <location>
        <begin position="5644"/>
        <end position="5732"/>
    </location>
</feature>
<feature type="compositionally biased region" description="Basic and acidic residues" evidence="14">
    <location>
        <begin position="4344"/>
        <end position="4370"/>
    </location>
</feature>
<dbReference type="FunFam" id="2.60.40.10:FF:000425">
    <property type="entry name" value="Myosin light chain kinase"/>
    <property type="match status" value="2"/>
</dbReference>
<evidence type="ECO:0000256" key="7">
    <source>
        <dbReference type="ARBA" id="ARBA00022737"/>
    </source>
</evidence>
<dbReference type="InterPro" id="IPR003599">
    <property type="entry name" value="Ig_sub"/>
</dbReference>
<evidence type="ECO:0000259" key="17">
    <source>
        <dbReference type="PROSITE" id="PS50853"/>
    </source>
</evidence>
<dbReference type="GO" id="GO:0060298">
    <property type="term" value="P:positive regulation of sarcomere organization"/>
    <property type="evidence" value="ECO:0007669"/>
    <property type="project" value="UniProtKB-ARBA"/>
</dbReference>
<keyword evidence="11" id="KW-0325">Glycoprotein</keyword>
<dbReference type="InterPro" id="IPR003961">
    <property type="entry name" value="FN3_dom"/>
</dbReference>
<dbReference type="FunFam" id="2.60.40.10:FF:000080">
    <property type="entry name" value="Myosin light chain kinase, smooth muscle"/>
    <property type="match status" value="1"/>
</dbReference>
<keyword evidence="8" id="KW-0130">Cell adhesion</keyword>
<dbReference type="PROSITE" id="PS50853">
    <property type="entry name" value="FN3"/>
    <property type="match status" value="1"/>
</dbReference>
<feature type="domain" description="Ig-like" evidence="16">
    <location>
        <begin position="4871"/>
        <end position="4959"/>
    </location>
</feature>
<feature type="domain" description="Fibronectin type-III" evidence="17">
    <location>
        <begin position="5096"/>
        <end position="5192"/>
    </location>
</feature>
<dbReference type="GO" id="GO:0005886">
    <property type="term" value="C:plasma membrane"/>
    <property type="evidence" value="ECO:0007669"/>
    <property type="project" value="TreeGrafter"/>
</dbReference>
<gene>
    <name evidence="18" type="ORF">RR46_07132</name>
</gene>
<feature type="domain" description="Ig-like" evidence="16">
    <location>
        <begin position="1088"/>
        <end position="1162"/>
    </location>
</feature>
<feature type="compositionally biased region" description="Basic residues" evidence="14">
    <location>
        <begin position="4315"/>
        <end position="4328"/>
    </location>
</feature>
<dbReference type="GO" id="GO:0006950">
    <property type="term" value="P:response to stress"/>
    <property type="evidence" value="ECO:0007669"/>
    <property type="project" value="UniProtKB-ARBA"/>
</dbReference>
<dbReference type="GO" id="GO:0045989">
    <property type="term" value="P:positive regulation of striated muscle contraction"/>
    <property type="evidence" value="ECO:0007669"/>
    <property type="project" value="UniProtKB-ARBA"/>
</dbReference>
<feature type="domain" description="Ig-like" evidence="16">
    <location>
        <begin position="1185"/>
        <end position="1269"/>
    </location>
</feature>
<dbReference type="FunFam" id="2.60.40.10:FF:001307">
    <property type="entry name" value="Stretchin-Mlck, isoform V"/>
    <property type="match status" value="3"/>
</dbReference>
<evidence type="ECO:0000256" key="14">
    <source>
        <dbReference type="SAM" id="MobiDB-lite"/>
    </source>
</evidence>
<comment type="subcellular location">
    <subcellularLocation>
        <location evidence="2">Cytoplasm</location>
    </subcellularLocation>
    <subcellularLocation>
        <location evidence="1">Membrane</location>
        <topology evidence="1">Single-pass membrane protein</topology>
    </subcellularLocation>
</comment>
<feature type="domain" description="Ig-like" evidence="16">
    <location>
        <begin position="5529"/>
        <end position="5618"/>
    </location>
</feature>